<dbReference type="EMBL" id="JAGGLG010000019">
    <property type="protein sequence ID" value="MBP2018891.1"/>
    <property type="molecule type" value="Genomic_DNA"/>
</dbReference>
<dbReference type="RefSeq" id="WP_209467015.1">
    <property type="nucleotide sequence ID" value="NZ_JAGGLG010000019.1"/>
</dbReference>
<keyword evidence="5" id="KW-1185">Reference proteome</keyword>
<dbReference type="PANTHER" id="PTHR30303">
    <property type="entry name" value="HYDROGENASE ISOENZYMES FORMATION PROTEIN HYPE"/>
    <property type="match status" value="1"/>
</dbReference>
<comment type="caution">
    <text evidence="4">The sequence shown here is derived from an EMBL/GenBank/DDBJ whole genome shotgun (WGS) entry which is preliminary data.</text>
</comment>
<feature type="domain" description="PurM-like N-terminal" evidence="2">
    <location>
        <begin position="36"/>
        <end position="150"/>
    </location>
</feature>
<dbReference type="InterPro" id="IPR011854">
    <property type="entry name" value="HypE"/>
</dbReference>
<evidence type="ECO:0000256" key="1">
    <source>
        <dbReference type="ARBA" id="ARBA00006243"/>
    </source>
</evidence>
<dbReference type="SUPFAM" id="SSF55326">
    <property type="entry name" value="PurM N-terminal domain-like"/>
    <property type="match status" value="1"/>
</dbReference>
<dbReference type="PANTHER" id="PTHR30303:SF0">
    <property type="entry name" value="CARBAMOYL DEHYDRATASE HYPE"/>
    <property type="match status" value="1"/>
</dbReference>
<dbReference type="NCBIfam" id="TIGR02124">
    <property type="entry name" value="hypE"/>
    <property type="match status" value="1"/>
</dbReference>
<evidence type="ECO:0000313" key="5">
    <source>
        <dbReference type="Proteomes" id="UP001519289"/>
    </source>
</evidence>
<feature type="domain" description="PurM-like C-terminal" evidence="3">
    <location>
        <begin position="163"/>
        <end position="307"/>
    </location>
</feature>
<reference evidence="4 5" key="1">
    <citation type="submission" date="2021-03" db="EMBL/GenBank/DDBJ databases">
        <title>Genomic Encyclopedia of Type Strains, Phase IV (KMG-IV): sequencing the most valuable type-strain genomes for metagenomic binning, comparative biology and taxonomic classification.</title>
        <authorList>
            <person name="Goeker M."/>
        </authorList>
    </citation>
    <scope>NUCLEOTIDE SEQUENCE [LARGE SCALE GENOMIC DNA]</scope>
    <source>
        <strain evidence="4 5">DSM 27138</strain>
    </source>
</reference>
<dbReference type="InterPro" id="IPR010918">
    <property type="entry name" value="PurM-like_C_dom"/>
</dbReference>
<dbReference type="CDD" id="cd02197">
    <property type="entry name" value="HypE"/>
    <property type="match status" value="1"/>
</dbReference>
<dbReference type="Pfam" id="PF00586">
    <property type="entry name" value="AIRS"/>
    <property type="match status" value="1"/>
</dbReference>
<dbReference type="SUPFAM" id="SSF56042">
    <property type="entry name" value="PurM C-terminal domain-like"/>
    <property type="match status" value="1"/>
</dbReference>
<dbReference type="Pfam" id="PF02769">
    <property type="entry name" value="AIRS_C"/>
    <property type="match status" value="1"/>
</dbReference>
<dbReference type="Proteomes" id="UP001519289">
    <property type="component" value="Unassembled WGS sequence"/>
</dbReference>
<gene>
    <name evidence="4" type="ORF">J2Z79_002306</name>
</gene>
<dbReference type="PIRSF" id="PIRSF005644">
    <property type="entry name" value="Hdrgns_mtr_HypE"/>
    <property type="match status" value="1"/>
</dbReference>
<organism evidence="4 5">
    <name type="scientific">Symbiobacterium terraclitae</name>
    <dbReference type="NCBI Taxonomy" id="557451"/>
    <lineage>
        <taxon>Bacteria</taxon>
        <taxon>Bacillati</taxon>
        <taxon>Bacillota</taxon>
        <taxon>Clostridia</taxon>
        <taxon>Eubacteriales</taxon>
        <taxon>Symbiobacteriaceae</taxon>
        <taxon>Symbiobacterium</taxon>
    </lineage>
</organism>
<dbReference type="InterPro" id="IPR036676">
    <property type="entry name" value="PurM-like_C_sf"/>
</dbReference>
<proteinExistence type="inferred from homology"/>
<dbReference type="InterPro" id="IPR016188">
    <property type="entry name" value="PurM-like_N"/>
</dbReference>
<accession>A0ABS4JV89</accession>
<dbReference type="Gene3D" id="3.90.650.10">
    <property type="entry name" value="PurM-like C-terminal domain"/>
    <property type="match status" value="1"/>
</dbReference>
<evidence type="ECO:0000313" key="4">
    <source>
        <dbReference type="EMBL" id="MBP2018891.1"/>
    </source>
</evidence>
<evidence type="ECO:0000259" key="3">
    <source>
        <dbReference type="Pfam" id="PF02769"/>
    </source>
</evidence>
<evidence type="ECO:0000259" key="2">
    <source>
        <dbReference type="Pfam" id="PF00586"/>
    </source>
</evidence>
<dbReference type="Gene3D" id="3.30.1330.10">
    <property type="entry name" value="PurM-like, N-terminal domain"/>
    <property type="match status" value="1"/>
</dbReference>
<protein>
    <submittedName>
        <fullName evidence="4">Hydrogenase expression/formation protein HypE</fullName>
    </submittedName>
</protein>
<dbReference type="InterPro" id="IPR036921">
    <property type="entry name" value="PurM-like_N_sf"/>
</dbReference>
<comment type="similarity">
    <text evidence="1">Belongs to the HypE family.</text>
</comment>
<sequence length="335" mass="33979">MTHRITLAHGDGGEATHRLIGEIFYPAFGNPALLQGGDSALLELPGAGRLALTTDSFVVHPLFFPGGDLGRLAVCGTVNDLAVAGARPLWLSAGFIIEEGFPVADLRRLVEGMAAAASEAGVQIVTGDTKVVGRGQADGCFINTAGVGLVPPGRDLGAHRIRTGQAILVSGPVGGHGVAVLSARAGLAFETPVRSDAAPLAGLADAVLRAAPGVACMRDPTRGGLATALADLAADSGLDLWVSESDVPVEPAVQGAAEMLGLDPLYLACEGRILLFCPAAEAESALAALRDHPYGAGARVIGSVGGPGGRAYLRTAIGGTRRLERLAGENLPRIC</sequence>
<name>A0ABS4JV89_9FIRM</name>